<name>A0A521BKF0_9BACT</name>
<sequence length="278" mass="31330">MSNAYVSKRVLKVSAVLKYRFFLLYILFTAGFGANASAQTDSMAFIEGGHFMPFYHTSDDSVAVASFYLDKHPVTNGEFLAFVKVNPQWRRSQVKSIFAEPGYLNHWSGDLDLGPRAEQIKDSPVTNVSWFAARAYAQWKGKRLPTLHEWEYAASASRDQPLAGRNKGFVQQILDWYSRPSPTILPAVGQQTPNYYGVYDLHGLIWEWVQDFNTVFISGESRADQGELKQFYCAAGSSAASDIDKENYAAFLRYAFRGSLEADFSVGNLGFRCARDKQ</sequence>
<feature type="domain" description="Sulfatase-modifying factor enzyme-like" evidence="1">
    <location>
        <begin position="60"/>
        <end position="275"/>
    </location>
</feature>
<dbReference type="InterPro" id="IPR005532">
    <property type="entry name" value="SUMF_dom"/>
</dbReference>
<dbReference type="Proteomes" id="UP000317593">
    <property type="component" value="Unassembled WGS sequence"/>
</dbReference>
<proteinExistence type="predicted"/>
<protein>
    <submittedName>
        <fullName evidence="2">Formylglycine-generating enzyme, required for sulfatase activity, contains SUMF1/FGE domain</fullName>
    </submittedName>
</protein>
<evidence type="ECO:0000313" key="3">
    <source>
        <dbReference type="Proteomes" id="UP000317593"/>
    </source>
</evidence>
<dbReference type="PANTHER" id="PTHR23150">
    <property type="entry name" value="SULFATASE MODIFYING FACTOR 1, 2"/>
    <property type="match status" value="1"/>
</dbReference>
<dbReference type="RefSeq" id="WP_221929904.1">
    <property type="nucleotide sequence ID" value="NZ_FXTH01000003.1"/>
</dbReference>
<reference evidence="2 3" key="1">
    <citation type="submission" date="2017-05" db="EMBL/GenBank/DDBJ databases">
        <authorList>
            <person name="Varghese N."/>
            <person name="Submissions S."/>
        </authorList>
    </citation>
    <scope>NUCLEOTIDE SEQUENCE [LARGE SCALE GENOMIC DNA]</scope>
    <source>
        <strain evidence="2 3">DSM 21194</strain>
    </source>
</reference>
<evidence type="ECO:0000313" key="2">
    <source>
        <dbReference type="EMBL" id="SMO47555.1"/>
    </source>
</evidence>
<dbReference type="GO" id="GO:0120147">
    <property type="term" value="F:formylglycine-generating oxidase activity"/>
    <property type="evidence" value="ECO:0007669"/>
    <property type="project" value="TreeGrafter"/>
</dbReference>
<dbReference type="EMBL" id="FXTH01000003">
    <property type="protein sequence ID" value="SMO47555.1"/>
    <property type="molecule type" value="Genomic_DNA"/>
</dbReference>
<dbReference type="InterPro" id="IPR042095">
    <property type="entry name" value="SUMF_sf"/>
</dbReference>
<accession>A0A521BKF0</accession>
<evidence type="ECO:0000259" key="1">
    <source>
        <dbReference type="Pfam" id="PF03781"/>
    </source>
</evidence>
<gene>
    <name evidence="2" type="ORF">SAMN06265218_103183</name>
</gene>
<keyword evidence="3" id="KW-1185">Reference proteome</keyword>
<dbReference type="AlphaFoldDB" id="A0A521BKF0"/>
<dbReference type="PANTHER" id="PTHR23150:SF19">
    <property type="entry name" value="FORMYLGLYCINE-GENERATING ENZYME"/>
    <property type="match status" value="1"/>
</dbReference>
<dbReference type="Gene3D" id="3.90.1580.10">
    <property type="entry name" value="paralog of FGE (formylglycine-generating enzyme)"/>
    <property type="match status" value="1"/>
</dbReference>
<dbReference type="Pfam" id="PF03781">
    <property type="entry name" value="FGE-sulfatase"/>
    <property type="match status" value="1"/>
</dbReference>
<dbReference type="InterPro" id="IPR051043">
    <property type="entry name" value="Sulfatase_Mod_Factor_Kinase"/>
</dbReference>
<dbReference type="SUPFAM" id="SSF56436">
    <property type="entry name" value="C-type lectin-like"/>
    <property type="match status" value="1"/>
</dbReference>
<dbReference type="InterPro" id="IPR016187">
    <property type="entry name" value="CTDL_fold"/>
</dbReference>
<organism evidence="2 3">
    <name type="scientific">Fodinibius sediminis</name>
    <dbReference type="NCBI Taxonomy" id="1214077"/>
    <lineage>
        <taxon>Bacteria</taxon>
        <taxon>Pseudomonadati</taxon>
        <taxon>Balneolota</taxon>
        <taxon>Balneolia</taxon>
        <taxon>Balneolales</taxon>
        <taxon>Balneolaceae</taxon>
        <taxon>Fodinibius</taxon>
    </lineage>
</organism>